<proteinExistence type="evidence at transcript level"/>
<evidence type="ECO:0000256" key="3">
    <source>
        <dbReference type="ARBA" id="ARBA00022837"/>
    </source>
</evidence>
<dbReference type="Pfam" id="PF13405">
    <property type="entry name" value="EF-hand_6"/>
    <property type="match status" value="1"/>
</dbReference>
<evidence type="ECO:0000313" key="5">
    <source>
        <dbReference type="EMBL" id="QDH43406.1"/>
    </source>
</evidence>
<keyword evidence="2" id="KW-0677">Repeat</keyword>
<dbReference type="InterPro" id="IPR011992">
    <property type="entry name" value="EF-hand-dom_pair"/>
</dbReference>
<dbReference type="PROSITE" id="PS00018">
    <property type="entry name" value="EF_HAND_1"/>
    <property type="match status" value="1"/>
</dbReference>
<reference evidence="5" key="1">
    <citation type="journal article" date="2019" name="J. ISSAAS">
        <title>Light-regulated collective contractility in a multicellular choanoflagellate.</title>
        <authorList>
            <person name="Brunet T."/>
            <person name="Larson B.T."/>
            <person name="Linden T.A."/>
            <person name="Vermeij M.J.A."/>
            <person name="McDonald K."/>
            <person name="King N."/>
        </authorList>
    </citation>
    <scope>NUCLEOTIDE SEQUENCE</scope>
</reference>
<dbReference type="AlphaFoldDB" id="A0A513ZS35"/>
<organism evidence="5">
    <name type="scientific">Choanoeca flexa</name>
    <dbReference type="NCBI Taxonomy" id="2572930"/>
    <lineage>
        <taxon>Eukaryota</taxon>
        <taxon>Choanoflagellata</taxon>
        <taxon>Craspedida</taxon>
        <taxon>Salpingoecidae</taxon>
        <taxon>Choanoeca</taxon>
    </lineage>
</organism>
<dbReference type="SMART" id="SM00054">
    <property type="entry name" value="EFh"/>
    <property type="match status" value="2"/>
</dbReference>
<dbReference type="InterPro" id="IPR050403">
    <property type="entry name" value="Myosin_RLC"/>
</dbReference>
<keyword evidence="3" id="KW-0106">Calcium</keyword>
<dbReference type="EMBL" id="MK787241">
    <property type="protein sequence ID" value="QDH43406.1"/>
    <property type="molecule type" value="mRNA"/>
</dbReference>
<evidence type="ECO:0000256" key="1">
    <source>
        <dbReference type="ARBA" id="ARBA00022723"/>
    </source>
</evidence>
<feature type="domain" description="EF-hand" evidence="4">
    <location>
        <begin position="97"/>
        <end position="132"/>
    </location>
</feature>
<dbReference type="InterPro" id="IPR018247">
    <property type="entry name" value="EF_Hand_1_Ca_BS"/>
</dbReference>
<evidence type="ECO:0000259" key="4">
    <source>
        <dbReference type="PROSITE" id="PS50222"/>
    </source>
</evidence>
<dbReference type="Gene3D" id="1.10.238.10">
    <property type="entry name" value="EF-hand"/>
    <property type="match status" value="2"/>
</dbReference>
<sequence length="171" mass="19463">MAARRAQTKRKKRTARATSNVFAMFSEQQIQEFKEAFSLIDDNHDQKIDMDDLSKMFDSLGQNPGPGELEKMMDEAPTELNFTMFLTLFGDKMTGTDPEDVIKNAFACFDPNSTGKINDERLRELLTTMGDRFTEAEVEEMYKYAPIDSSGGFDYREYTSILKNGSRTDTA</sequence>
<dbReference type="PANTHER" id="PTHR23049">
    <property type="entry name" value="MYOSIN REGULATORY LIGHT CHAIN 2"/>
    <property type="match status" value="1"/>
</dbReference>
<keyword evidence="1" id="KW-0479">Metal-binding</keyword>
<dbReference type="FunFam" id="1.10.238.10:FF:000007">
    <property type="entry name" value="Putative myosin regulatory light chain sqh"/>
    <property type="match status" value="1"/>
</dbReference>
<accession>A0A513ZS35</accession>
<dbReference type="FunFam" id="1.10.238.10:FF:000010">
    <property type="entry name" value="Myosin regulatory light chain 2, atrial isoform"/>
    <property type="match status" value="1"/>
</dbReference>
<feature type="domain" description="EF-hand" evidence="4">
    <location>
        <begin position="28"/>
        <end position="63"/>
    </location>
</feature>
<dbReference type="PROSITE" id="PS50222">
    <property type="entry name" value="EF_HAND_2"/>
    <property type="match status" value="2"/>
</dbReference>
<evidence type="ECO:0000256" key="2">
    <source>
        <dbReference type="ARBA" id="ARBA00022737"/>
    </source>
</evidence>
<dbReference type="GO" id="GO:0005509">
    <property type="term" value="F:calcium ion binding"/>
    <property type="evidence" value="ECO:0007669"/>
    <property type="project" value="InterPro"/>
</dbReference>
<dbReference type="SUPFAM" id="SSF47473">
    <property type="entry name" value="EF-hand"/>
    <property type="match status" value="1"/>
</dbReference>
<dbReference type="Pfam" id="PF13499">
    <property type="entry name" value="EF-hand_7"/>
    <property type="match status" value="1"/>
</dbReference>
<dbReference type="InterPro" id="IPR002048">
    <property type="entry name" value="EF_hand_dom"/>
</dbReference>
<protein>
    <submittedName>
        <fullName evidence="5">Myosin regulatory light chain</fullName>
    </submittedName>
</protein>
<name>A0A513ZS35_9EUKA</name>